<dbReference type="InterPro" id="IPR036420">
    <property type="entry name" value="BRCT_dom_sf"/>
</dbReference>
<feature type="domain" description="BRCT" evidence="3">
    <location>
        <begin position="675"/>
        <end position="776"/>
    </location>
</feature>
<accession>A0AAN9WN70</accession>
<dbReference type="SUPFAM" id="SSF52113">
    <property type="entry name" value="BRCT domain"/>
    <property type="match status" value="6"/>
</dbReference>
<comment type="caution">
    <text evidence="4">The sequence shown here is derived from an EMBL/GenBank/DDBJ whole genome shotgun (WGS) entry which is preliminary data.</text>
</comment>
<feature type="region of interest" description="Disordered" evidence="2">
    <location>
        <begin position="845"/>
        <end position="872"/>
    </location>
</feature>
<dbReference type="EMBL" id="JAZDUA010000021">
    <property type="protein sequence ID" value="KAK7872643.1"/>
    <property type="molecule type" value="Genomic_DNA"/>
</dbReference>
<dbReference type="GO" id="GO:0033314">
    <property type="term" value="P:mitotic DNA replication checkpoint signaling"/>
    <property type="evidence" value="ECO:0007669"/>
    <property type="project" value="TreeGrafter"/>
</dbReference>
<dbReference type="CDD" id="cd00027">
    <property type="entry name" value="BRCT"/>
    <property type="match status" value="1"/>
</dbReference>
<feature type="domain" description="BRCT" evidence="3">
    <location>
        <begin position="201"/>
        <end position="290"/>
    </location>
</feature>
<feature type="domain" description="BRCT" evidence="3">
    <location>
        <begin position="378"/>
        <end position="468"/>
    </location>
</feature>
<feature type="region of interest" description="Disordered" evidence="2">
    <location>
        <begin position="928"/>
        <end position="978"/>
    </location>
</feature>
<dbReference type="InterPro" id="IPR001357">
    <property type="entry name" value="BRCT_dom"/>
</dbReference>
<dbReference type="GO" id="GO:0006270">
    <property type="term" value="P:DNA replication initiation"/>
    <property type="evidence" value="ECO:0007669"/>
    <property type="project" value="TreeGrafter"/>
</dbReference>
<evidence type="ECO:0000313" key="4">
    <source>
        <dbReference type="EMBL" id="KAK7872643.1"/>
    </source>
</evidence>
<dbReference type="GO" id="GO:0007095">
    <property type="term" value="P:mitotic G2 DNA damage checkpoint signaling"/>
    <property type="evidence" value="ECO:0007669"/>
    <property type="project" value="TreeGrafter"/>
</dbReference>
<dbReference type="PANTHER" id="PTHR13561">
    <property type="entry name" value="DNA REPLICATION REGULATOR DPB11-RELATED"/>
    <property type="match status" value="1"/>
</dbReference>
<proteinExistence type="predicted"/>
<dbReference type="CDD" id="cd17738">
    <property type="entry name" value="BRCT_TopBP1_rpt7"/>
    <property type="match status" value="1"/>
</dbReference>
<dbReference type="AlphaFoldDB" id="A0AAN9WN70"/>
<feature type="domain" description="BRCT" evidence="3">
    <location>
        <begin position="113"/>
        <end position="179"/>
    </location>
</feature>
<organism evidence="4 5">
    <name type="scientific">Gryllus longicercus</name>
    <dbReference type="NCBI Taxonomy" id="2509291"/>
    <lineage>
        <taxon>Eukaryota</taxon>
        <taxon>Metazoa</taxon>
        <taxon>Ecdysozoa</taxon>
        <taxon>Arthropoda</taxon>
        <taxon>Hexapoda</taxon>
        <taxon>Insecta</taxon>
        <taxon>Pterygota</taxon>
        <taxon>Neoptera</taxon>
        <taxon>Polyneoptera</taxon>
        <taxon>Orthoptera</taxon>
        <taxon>Ensifera</taxon>
        <taxon>Gryllidea</taxon>
        <taxon>Grylloidea</taxon>
        <taxon>Gryllidae</taxon>
        <taxon>Gryllinae</taxon>
        <taxon>Gryllus</taxon>
    </lineage>
</organism>
<dbReference type="InterPro" id="IPR049936">
    <property type="entry name" value="TopBP1_BRCT_8"/>
</dbReference>
<feature type="region of interest" description="Disordered" evidence="2">
    <location>
        <begin position="553"/>
        <end position="577"/>
    </location>
</feature>
<evidence type="ECO:0000313" key="5">
    <source>
        <dbReference type="Proteomes" id="UP001378592"/>
    </source>
</evidence>
<dbReference type="CDD" id="cd17731">
    <property type="entry name" value="BRCT_TopBP1_rpt2_like"/>
    <property type="match status" value="1"/>
</dbReference>
<sequence length="1271" mass="140934">MSSSFGADENANIHFVVPDTKKSEDECSDDMKRAFQVCEDHSLSPTWITGKDCSSLLPTKADVFVCEEFTGSSFGYLRSFDCISLIGPRCVLDCLAADILIPKSKFPLFTLAMRDLVITTTGFSEPEKTLLAEKIQYMGGIYCPEYRQSVTHVVANRLCRAKYEKAVENCIPVMREQWVEAVWQASKKRNVHANDEEFHQYKCPVFYKLVVTCSQIPRKQKDALKSNINKNGGEFSGELEAGRTNVLIVSKPYGDKFTHANIWKIPCVTPEWVTESISKGHALPLEKFALVRCDPKCSTPEHSTDTTGLPDISASIINVPTSHVNETVSLDCTKTAAKTPVKTPIGNTSMIAVNRLESPKKDKHLQLINKINVSDVKKAGVFLDGCNIYLSGFSPEYTEKIRKIINSGGATRFNEISDSVTHVIVGDFVQSDIRVLKSLGSRIHVVTVEWLIESIRLRSTAPEDKFSCLDDLPSPIEFQSPLSKKGLLALHSQNKKHVRSIDMGSPKHASPKKSLLPKVLFEQYSKTSDDTTLTDRVVANAIPDNDLKLTQNKDNSVTLLPPDSGKDKEGIPSEFSQASSVNGTQTEFFNGITFSIAGYTAVDTKEIERLISTAGGKVVARRFKGIPDYGVVPVQGAVLFHTTTEIVTHLWLDDCADEGMLLPLKYYHQPVNFDVEAKPLSGCVITTTSYSGAELRFITELLEGLGAVHQSMMARINRPADNLLATSHLICPIDTDLTTSRKYKAACKWGIPSVCHNWLLSCAKENKRINEQEYLVSPDSHDSSVVIARTPQGVKRKFPEDHTESKIDAPAISSTVCAPQSAFHHGTTASTTPVALKTPVSCATPDDVPYTTPRSPGDIPTPETPYGRVFVENPSPKTRKMWKKWIDRWPEEPEFKPPPPKERRKSTPMAELIHRCWQKFAHEPYMRSFHTNNQDGSQIEDVDDQAGPSGADCRSLNNSSVDPNQGEKARTSTPSPAAGINTQLQELHQILDSASKASKESDTDSLSTPRSHSARNIARAPESLDLCTDLVEWVDPVISNQQKPTPVFLLTSIDNREQCEEMIRSLGGIVCSPQISVSNSVSFEQNATHLLCQQPSRNEKVLTSIAAGKWVLEKLYLEDSKREGHFLNEEDYEWGNPKASYLQKLLKPGSLNEQLAKAVYRWRCKIQITGKKAFHGMKAIICSSKEKAELYKRIVIAGGGEVLNISPPFSEPGCATVCILELAKVQHRVDLQTLVDKKVPCVPPLYLNDYLISDPPPDVMDCLIPEYRALQ</sequence>
<name>A0AAN9WN70_9ORTH</name>
<dbReference type="PANTHER" id="PTHR13561:SF20">
    <property type="entry name" value="DNA TOPOISOMERASE 2-BINDING PROTEIN 1"/>
    <property type="match status" value="1"/>
</dbReference>
<dbReference type="Pfam" id="PF16589">
    <property type="entry name" value="BRCT_2"/>
    <property type="match status" value="1"/>
</dbReference>
<feature type="domain" description="BRCT" evidence="3">
    <location>
        <begin position="1047"/>
        <end position="1134"/>
    </location>
</feature>
<dbReference type="CDD" id="cd17728">
    <property type="entry name" value="BRCT_TopBP1_rpt8"/>
    <property type="match status" value="1"/>
</dbReference>
<feature type="domain" description="BRCT" evidence="3">
    <location>
        <begin position="584"/>
        <end position="669"/>
    </location>
</feature>
<feature type="region of interest" description="Disordered" evidence="2">
    <location>
        <begin position="994"/>
        <end position="1017"/>
    </location>
</feature>
<dbReference type="FunFam" id="3.40.50.10190:FF:000018">
    <property type="entry name" value="DNA topoisomerase 2-binding protein 1"/>
    <property type="match status" value="1"/>
</dbReference>
<dbReference type="Gene3D" id="3.40.50.10190">
    <property type="entry name" value="BRCT domain"/>
    <property type="match status" value="8"/>
</dbReference>
<evidence type="ECO:0000256" key="1">
    <source>
        <dbReference type="ARBA" id="ARBA00022737"/>
    </source>
</evidence>
<dbReference type="Proteomes" id="UP001378592">
    <property type="component" value="Unassembled WGS sequence"/>
</dbReference>
<protein>
    <recommendedName>
        <fullName evidence="3">BRCT domain-containing protein</fullName>
    </recommendedName>
</protein>
<keyword evidence="1" id="KW-0677">Repeat</keyword>
<dbReference type="Pfam" id="PF00533">
    <property type="entry name" value="BRCT"/>
    <property type="match status" value="1"/>
</dbReference>
<evidence type="ECO:0000256" key="2">
    <source>
        <dbReference type="SAM" id="MobiDB-lite"/>
    </source>
</evidence>
<dbReference type="SMART" id="SM00292">
    <property type="entry name" value="BRCT"/>
    <property type="match status" value="7"/>
</dbReference>
<gene>
    <name evidence="4" type="ORF">R5R35_002642</name>
</gene>
<dbReference type="PROSITE" id="PS50172">
    <property type="entry name" value="BRCT"/>
    <property type="match status" value="6"/>
</dbReference>
<reference evidence="4 5" key="1">
    <citation type="submission" date="2024-03" db="EMBL/GenBank/DDBJ databases">
        <title>The genome assembly and annotation of the cricket Gryllus longicercus Weissman &amp; Gray.</title>
        <authorList>
            <person name="Szrajer S."/>
            <person name="Gray D."/>
            <person name="Ylla G."/>
        </authorList>
    </citation>
    <scope>NUCLEOTIDE SEQUENCE [LARGE SCALE GENOMIC DNA]</scope>
    <source>
        <strain evidence="4">DAG 2021-001</strain>
        <tissue evidence="4">Whole body minus gut</tissue>
    </source>
</reference>
<evidence type="ECO:0000259" key="3">
    <source>
        <dbReference type="PROSITE" id="PS50172"/>
    </source>
</evidence>
<dbReference type="Pfam" id="PF12738">
    <property type="entry name" value="PTCB-BRCT"/>
    <property type="match status" value="3"/>
</dbReference>
<dbReference type="InterPro" id="IPR059215">
    <property type="entry name" value="BRCT2_TopBP1-like"/>
</dbReference>
<dbReference type="CDD" id="cd17718">
    <property type="entry name" value="BRCT_TopBP1_rpt3"/>
    <property type="match status" value="1"/>
</dbReference>
<keyword evidence="5" id="KW-1185">Reference proteome</keyword>